<protein>
    <submittedName>
        <fullName evidence="1">Uncharacterized protein</fullName>
    </submittedName>
</protein>
<accession>A0A8H6NL81</accession>
<dbReference type="EMBL" id="WIGM01000152">
    <property type="protein sequence ID" value="KAF6836913.1"/>
    <property type="molecule type" value="Genomic_DNA"/>
</dbReference>
<comment type="caution">
    <text evidence="1">The sequence shown here is derived from an EMBL/GenBank/DDBJ whole genome shotgun (WGS) entry which is preliminary data.</text>
</comment>
<evidence type="ECO:0000313" key="1">
    <source>
        <dbReference type="EMBL" id="KAF6836913.1"/>
    </source>
</evidence>
<dbReference type="OrthoDB" id="4827677at2759"/>
<keyword evidence="2" id="KW-1185">Reference proteome</keyword>
<evidence type="ECO:0000313" key="2">
    <source>
        <dbReference type="Proteomes" id="UP000639643"/>
    </source>
</evidence>
<dbReference type="Proteomes" id="UP000639643">
    <property type="component" value="Unassembled WGS sequence"/>
</dbReference>
<reference evidence="1" key="1">
    <citation type="journal article" date="2020" name="Phytopathology">
        <title>Genome Sequence Resources of Colletotrichum truncatum, C. plurivorum, C. musicola, and C. sojae: Four Species Pathogenic to Soybean (Glycine max).</title>
        <authorList>
            <person name="Rogerio F."/>
            <person name="Boufleur T.R."/>
            <person name="Ciampi-Guillardi M."/>
            <person name="Sukno S.A."/>
            <person name="Thon M.R."/>
            <person name="Massola Junior N.S."/>
            <person name="Baroncelli R."/>
        </authorList>
    </citation>
    <scope>NUCLEOTIDE SEQUENCE</scope>
    <source>
        <strain evidence="1">LFN0074</strain>
    </source>
</reference>
<name>A0A8H6NL81_9PEZI</name>
<dbReference type="AlphaFoldDB" id="A0A8H6NL81"/>
<gene>
    <name evidence="1" type="ORF">CMUS01_05227</name>
</gene>
<proteinExistence type="predicted"/>
<organism evidence="1 2">
    <name type="scientific">Colletotrichum musicola</name>
    <dbReference type="NCBI Taxonomy" id="2175873"/>
    <lineage>
        <taxon>Eukaryota</taxon>
        <taxon>Fungi</taxon>
        <taxon>Dikarya</taxon>
        <taxon>Ascomycota</taxon>
        <taxon>Pezizomycotina</taxon>
        <taxon>Sordariomycetes</taxon>
        <taxon>Hypocreomycetidae</taxon>
        <taxon>Glomerellales</taxon>
        <taxon>Glomerellaceae</taxon>
        <taxon>Colletotrichum</taxon>
        <taxon>Colletotrichum orchidearum species complex</taxon>
    </lineage>
</organism>
<sequence length="297" mass="34207">METTVALNTARPVRLPYELFLNIVEHFVSNAEGSAVPIAMEFYVDPENQVQVEYNRLGRPEGFWHSQHKSRYRQLCPAISINQRTRRMVLRKFQPIQLLQRGSELYKFLNLRRWYDLIPATARRTEVFLALLHLDRFTPGFNIGAKGCLDLSAVLGTNFTERLEILDFLPKDVFEQGMERAIKNIFSLPKLRHISLDLGHHTEECRRPGEPEVDAPLPITDDLVGELSYHMILEKAVLEPNLKKFLWRAGARGIVVDGWKSFVGGGVEEVIRLSYASKSEAIRLEVVIDDRCRCFRT</sequence>